<dbReference type="SUPFAM" id="SSF57850">
    <property type="entry name" value="RING/U-box"/>
    <property type="match status" value="1"/>
</dbReference>
<proteinExistence type="predicted"/>
<dbReference type="InterPro" id="IPR013083">
    <property type="entry name" value="Znf_RING/FYVE/PHD"/>
</dbReference>
<keyword evidence="6" id="KW-0472">Membrane</keyword>
<dbReference type="CDD" id="cd16461">
    <property type="entry name" value="RING-H2_EL5-like"/>
    <property type="match status" value="1"/>
</dbReference>
<keyword evidence="3" id="KW-0862">Zinc</keyword>
<name>A0AAD6QUN3_9ROSI</name>
<keyword evidence="2 4" id="KW-0863">Zinc-finger</keyword>
<feature type="region of interest" description="Disordered" evidence="5">
    <location>
        <begin position="183"/>
        <end position="220"/>
    </location>
</feature>
<protein>
    <recommendedName>
        <fullName evidence="7">RING-type domain-containing protein</fullName>
    </recommendedName>
</protein>
<evidence type="ECO:0000256" key="1">
    <source>
        <dbReference type="ARBA" id="ARBA00022723"/>
    </source>
</evidence>
<dbReference type="AlphaFoldDB" id="A0AAD6QUN3"/>
<evidence type="ECO:0000256" key="2">
    <source>
        <dbReference type="ARBA" id="ARBA00022771"/>
    </source>
</evidence>
<dbReference type="PROSITE" id="PS50089">
    <property type="entry name" value="ZF_RING_2"/>
    <property type="match status" value="1"/>
</dbReference>
<accession>A0AAD6QUN3</accession>
<evidence type="ECO:0000313" key="8">
    <source>
        <dbReference type="EMBL" id="KAJ6996894.1"/>
    </source>
</evidence>
<dbReference type="EMBL" id="JAQIZT010000005">
    <property type="protein sequence ID" value="KAJ6996894.1"/>
    <property type="molecule type" value="Genomic_DNA"/>
</dbReference>
<dbReference type="GO" id="GO:0008270">
    <property type="term" value="F:zinc ion binding"/>
    <property type="evidence" value="ECO:0007669"/>
    <property type="project" value="UniProtKB-KW"/>
</dbReference>
<dbReference type="Proteomes" id="UP001164929">
    <property type="component" value="Chromosome 5"/>
</dbReference>
<dbReference type="Pfam" id="PF13639">
    <property type="entry name" value="zf-RING_2"/>
    <property type="match status" value="1"/>
</dbReference>
<evidence type="ECO:0000256" key="4">
    <source>
        <dbReference type="PROSITE-ProRule" id="PRU00175"/>
    </source>
</evidence>
<dbReference type="SMART" id="SM00184">
    <property type="entry name" value="RING"/>
    <property type="match status" value="1"/>
</dbReference>
<organism evidence="8 9">
    <name type="scientific">Populus alba x Populus x berolinensis</name>
    <dbReference type="NCBI Taxonomy" id="444605"/>
    <lineage>
        <taxon>Eukaryota</taxon>
        <taxon>Viridiplantae</taxon>
        <taxon>Streptophyta</taxon>
        <taxon>Embryophyta</taxon>
        <taxon>Tracheophyta</taxon>
        <taxon>Spermatophyta</taxon>
        <taxon>Magnoliopsida</taxon>
        <taxon>eudicotyledons</taxon>
        <taxon>Gunneridae</taxon>
        <taxon>Pentapetalae</taxon>
        <taxon>rosids</taxon>
        <taxon>fabids</taxon>
        <taxon>Malpighiales</taxon>
        <taxon>Salicaceae</taxon>
        <taxon>Saliceae</taxon>
        <taxon>Populus</taxon>
    </lineage>
</organism>
<dbReference type="InterPro" id="IPR052788">
    <property type="entry name" value="RING-type_E3_ligase_ATL"/>
</dbReference>
<evidence type="ECO:0000256" key="5">
    <source>
        <dbReference type="SAM" id="MobiDB-lite"/>
    </source>
</evidence>
<evidence type="ECO:0000313" key="9">
    <source>
        <dbReference type="Proteomes" id="UP001164929"/>
    </source>
</evidence>
<keyword evidence="9" id="KW-1185">Reference proteome</keyword>
<sequence length="220" mass="23225">MPRFTRILNTKAAEPPAAVNLESDFVVILAALLCALICVVGLIAAARCAWLRRVTGAASRGPPPQAKANKGVKKKNLQLLPRFTYSAGGGGAAATSFGTTECAICLGEFVEGDEVRVLPQCGHGFHVGCIDRWLGSHSSCPSCRQILVVARCQKCGQFPASTSSSSCGGGNATEVGLSTREDCNANNISSTPNSVSLRMASHHKNSKLARKKNQEKRERA</sequence>
<keyword evidence="1" id="KW-0479">Metal-binding</keyword>
<evidence type="ECO:0000256" key="3">
    <source>
        <dbReference type="ARBA" id="ARBA00022833"/>
    </source>
</evidence>
<dbReference type="Gene3D" id="3.30.40.10">
    <property type="entry name" value="Zinc/RING finger domain, C3HC4 (zinc finger)"/>
    <property type="match status" value="1"/>
</dbReference>
<feature type="transmembrane region" description="Helical" evidence="6">
    <location>
        <begin position="25"/>
        <end position="50"/>
    </location>
</feature>
<feature type="compositionally biased region" description="Basic residues" evidence="5">
    <location>
        <begin position="200"/>
        <end position="214"/>
    </location>
</feature>
<gene>
    <name evidence="8" type="ORF">NC653_013474</name>
</gene>
<keyword evidence="6" id="KW-0812">Transmembrane</keyword>
<dbReference type="PANTHER" id="PTHR45798:SF101">
    <property type="entry name" value="RING-H2 FINGER PROTEIN ATL8-RELATED"/>
    <property type="match status" value="1"/>
</dbReference>
<comment type="caution">
    <text evidence="8">The sequence shown here is derived from an EMBL/GenBank/DDBJ whole genome shotgun (WGS) entry which is preliminary data.</text>
</comment>
<dbReference type="PANTHER" id="PTHR45798">
    <property type="entry name" value="RING-H2 FINGER PROTEIN ATL61-RELATED-RELATED"/>
    <property type="match status" value="1"/>
</dbReference>
<feature type="compositionally biased region" description="Polar residues" evidence="5">
    <location>
        <begin position="184"/>
        <end position="196"/>
    </location>
</feature>
<evidence type="ECO:0000256" key="6">
    <source>
        <dbReference type="SAM" id="Phobius"/>
    </source>
</evidence>
<keyword evidence="6" id="KW-1133">Transmembrane helix</keyword>
<reference evidence="8" key="1">
    <citation type="journal article" date="2023" name="Mol. Ecol. Resour.">
        <title>Chromosome-level genome assembly of a triploid poplar Populus alba 'Berolinensis'.</title>
        <authorList>
            <person name="Chen S."/>
            <person name="Yu Y."/>
            <person name="Wang X."/>
            <person name="Wang S."/>
            <person name="Zhang T."/>
            <person name="Zhou Y."/>
            <person name="He R."/>
            <person name="Meng N."/>
            <person name="Wang Y."/>
            <person name="Liu W."/>
            <person name="Liu Z."/>
            <person name="Liu J."/>
            <person name="Guo Q."/>
            <person name="Huang H."/>
            <person name="Sederoff R.R."/>
            <person name="Wang G."/>
            <person name="Qu G."/>
            <person name="Chen S."/>
        </authorList>
    </citation>
    <scope>NUCLEOTIDE SEQUENCE</scope>
    <source>
        <strain evidence="8">SC-2020</strain>
    </source>
</reference>
<dbReference type="InterPro" id="IPR001841">
    <property type="entry name" value="Znf_RING"/>
</dbReference>
<feature type="domain" description="RING-type" evidence="7">
    <location>
        <begin position="102"/>
        <end position="144"/>
    </location>
</feature>
<evidence type="ECO:0000259" key="7">
    <source>
        <dbReference type="PROSITE" id="PS50089"/>
    </source>
</evidence>